<keyword evidence="3" id="KW-1185">Reference proteome</keyword>
<feature type="region of interest" description="Disordered" evidence="1">
    <location>
        <begin position="170"/>
        <end position="208"/>
    </location>
</feature>
<reference evidence="2 3" key="1">
    <citation type="journal article" date="2019" name="Sci. Rep.">
        <title>Orb-weaving spider Araneus ventricosus genome elucidates the spidroin gene catalogue.</title>
        <authorList>
            <person name="Kono N."/>
            <person name="Nakamura H."/>
            <person name="Ohtoshi R."/>
            <person name="Moran D.A.P."/>
            <person name="Shinohara A."/>
            <person name="Yoshida Y."/>
            <person name="Fujiwara M."/>
            <person name="Mori M."/>
            <person name="Tomita M."/>
            <person name="Arakawa K."/>
        </authorList>
    </citation>
    <scope>NUCLEOTIDE SEQUENCE [LARGE SCALE GENOMIC DNA]</scope>
</reference>
<organism evidence="2 3">
    <name type="scientific">Araneus ventricosus</name>
    <name type="common">Orbweaver spider</name>
    <name type="synonym">Epeira ventricosa</name>
    <dbReference type="NCBI Taxonomy" id="182803"/>
    <lineage>
        <taxon>Eukaryota</taxon>
        <taxon>Metazoa</taxon>
        <taxon>Ecdysozoa</taxon>
        <taxon>Arthropoda</taxon>
        <taxon>Chelicerata</taxon>
        <taxon>Arachnida</taxon>
        <taxon>Araneae</taxon>
        <taxon>Araneomorphae</taxon>
        <taxon>Entelegynae</taxon>
        <taxon>Araneoidea</taxon>
        <taxon>Araneidae</taxon>
        <taxon>Araneus</taxon>
    </lineage>
</organism>
<evidence type="ECO:0000313" key="3">
    <source>
        <dbReference type="Proteomes" id="UP000499080"/>
    </source>
</evidence>
<gene>
    <name evidence="2" type="ORF">AVEN_193341_1</name>
</gene>
<dbReference type="EMBL" id="BGPR01000678">
    <property type="protein sequence ID" value="GBM31209.1"/>
    <property type="molecule type" value="Genomic_DNA"/>
</dbReference>
<dbReference type="AlphaFoldDB" id="A0A4Y2ESC1"/>
<name>A0A4Y2ESC1_ARAVE</name>
<dbReference type="Proteomes" id="UP000499080">
    <property type="component" value="Unassembled WGS sequence"/>
</dbReference>
<evidence type="ECO:0000256" key="1">
    <source>
        <dbReference type="SAM" id="MobiDB-lite"/>
    </source>
</evidence>
<sequence>MPQIIAREDEEVTEDYEKIKALLLKRYKLTPERFRQLFMNHDKGKSTTGKIILTSAFGERTEAWLEKFLVSSKSDHKDKFYRPIEILAAVSSRIQEQLIILTVDYQLLKSSTEDGGKRKIELLQPRLVIQRTNGELTVSRNGGFGELKKEIERLREDLERLRWQRIPSKNEAVSTEKGSEDLELDVQTNKQPERCITENPLKATAYGK</sequence>
<evidence type="ECO:0000313" key="2">
    <source>
        <dbReference type="EMBL" id="GBM31209.1"/>
    </source>
</evidence>
<accession>A0A4Y2ESC1</accession>
<comment type="caution">
    <text evidence="2">The sequence shown here is derived from an EMBL/GenBank/DDBJ whole genome shotgun (WGS) entry which is preliminary data.</text>
</comment>
<proteinExistence type="predicted"/>
<protein>
    <submittedName>
        <fullName evidence="2">Uncharacterized protein</fullName>
    </submittedName>
</protein>